<feature type="non-terminal residue" evidence="1">
    <location>
        <position position="32"/>
    </location>
</feature>
<dbReference type="EMBL" id="JBEPEK010001012">
    <property type="protein sequence ID" value="MER7188038.1"/>
    <property type="molecule type" value="Genomic_DNA"/>
</dbReference>
<sequence length="32" mass="3703">MEDELFPRARARIAPGAVHVPDWLDTDRQRAL</sequence>
<keyword evidence="1" id="KW-0560">Oxidoreductase</keyword>
<dbReference type="GO" id="GO:0051213">
    <property type="term" value="F:dioxygenase activity"/>
    <property type="evidence" value="ECO:0007669"/>
    <property type="project" value="UniProtKB-KW"/>
</dbReference>
<accession>A0ABV1XG83</accession>
<dbReference type="Proteomes" id="UP001474181">
    <property type="component" value="Unassembled WGS sequence"/>
</dbReference>
<comment type="caution">
    <text evidence="1">The sequence shown here is derived from an EMBL/GenBank/DDBJ whole genome shotgun (WGS) entry which is preliminary data.</text>
</comment>
<gene>
    <name evidence="1" type="ORF">ABT404_52765</name>
</gene>
<name>A0ABV1XG83_9ACTN</name>
<protein>
    <submittedName>
        <fullName evidence="1">Alpha-ketoglutarate-dependent dioxygenase AlkB</fullName>
    </submittedName>
</protein>
<keyword evidence="1" id="KW-0223">Dioxygenase</keyword>
<reference evidence="1 2" key="1">
    <citation type="submission" date="2024-06" db="EMBL/GenBank/DDBJ databases">
        <title>The Natural Products Discovery Center: Release of the First 8490 Sequenced Strains for Exploring Actinobacteria Biosynthetic Diversity.</title>
        <authorList>
            <person name="Kalkreuter E."/>
            <person name="Kautsar S.A."/>
            <person name="Yang D."/>
            <person name="Bader C.D."/>
            <person name="Teijaro C.N."/>
            <person name="Fluegel L."/>
            <person name="Davis C.M."/>
            <person name="Simpson J.R."/>
            <person name="Lauterbach L."/>
            <person name="Steele A.D."/>
            <person name="Gui C."/>
            <person name="Meng S."/>
            <person name="Li G."/>
            <person name="Viehrig K."/>
            <person name="Ye F."/>
            <person name="Su P."/>
            <person name="Kiefer A.F."/>
            <person name="Nichols A."/>
            <person name="Cepeda A.J."/>
            <person name="Yan W."/>
            <person name="Fan B."/>
            <person name="Jiang Y."/>
            <person name="Adhikari A."/>
            <person name="Zheng C.-J."/>
            <person name="Schuster L."/>
            <person name="Cowan T.M."/>
            <person name="Smanski M.J."/>
            <person name="Chevrette M.G."/>
            <person name="De Carvalho L.P.S."/>
            <person name="Shen B."/>
        </authorList>
    </citation>
    <scope>NUCLEOTIDE SEQUENCE [LARGE SCALE GENOMIC DNA]</scope>
    <source>
        <strain evidence="1 2">NPDC000234</strain>
    </source>
</reference>
<keyword evidence="2" id="KW-1185">Reference proteome</keyword>
<evidence type="ECO:0000313" key="2">
    <source>
        <dbReference type="Proteomes" id="UP001474181"/>
    </source>
</evidence>
<organism evidence="1 2">
    <name type="scientific">Streptomyces hyaluromycini</name>
    <dbReference type="NCBI Taxonomy" id="1377993"/>
    <lineage>
        <taxon>Bacteria</taxon>
        <taxon>Bacillati</taxon>
        <taxon>Actinomycetota</taxon>
        <taxon>Actinomycetes</taxon>
        <taxon>Kitasatosporales</taxon>
        <taxon>Streptomycetaceae</taxon>
        <taxon>Streptomyces</taxon>
    </lineage>
</organism>
<evidence type="ECO:0000313" key="1">
    <source>
        <dbReference type="EMBL" id="MER7188038.1"/>
    </source>
</evidence>
<proteinExistence type="predicted"/>